<evidence type="ECO:0000313" key="2">
    <source>
        <dbReference type="Proteomes" id="UP000008701"/>
    </source>
</evidence>
<proteinExistence type="predicted"/>
<dbReference type="RefSeq" id="WP_011745451.1">
    <property type="nucleotide sequence ID" value="NC_008639.1"/>
</dbReference>
<organism evidence="1 2">
    <name type="scientific">Chlorobium phaeobacteroides (strain DSM 266 / SMG 266 / 2430)</name>
    <dbReference type="NCBI Taxonomy" id="290317"/>
    <lineage>
        <taxon>Bacteria</taxon>
        <taxon>Pseudomonadati</taxon>
        <taxon>Chlorobiota</taxon>
        <taxon>Chlorobiia</taxon>
        <taxon>Chlorobiales</taxon>
        <taxon>Chlorobiaceae</taxon>
        <taxon>Chlorobium/Pelodictyon group</taxon>
        <taxon>Chlorobium</taxon>
    </lineage>
</organism>
<gene>
    <name evidence="1" type="ordered locus">Cpha266_1620</name>
</gene>
<dbReference type="HOGENOM" id="CLU_843834_0_0_10"/>
<dbReference type="Proteomes" id="UP000008701">
    <property type="component" value="Chromosome"/>
</dbReference>
<name>A1BGW4_CHLPD</name>
<dbReference type="KEGG" id="cph:Cpha266_1620"/>
<sequence precursor="true">MEKHNFMKYIAILGTIIFGLSVTFAWSAEPDHFRQYRYPDDGFEVAFPQKPLEFRTDRGPDHGHVNSYQAVVVNPVSQYSVFISHSPKRVFEDAAIDAYLEGIVRGLTTASDDAVLKYKRRTTFLGFPAIEYQYTHKIEGVPVIGRGMVLLVDGEHIRLSQIYATNDSNAESNFKKFVGSFRLMSIDRALSKHRFDERARSISFSPPDGWKQGTPKFAQVAAIFTNPGGHSITVLDSGTPAYVCDNYKREIQTTQGVQSTGEISARGRPVTWLKSTAHNPAAGIRMTSVHYCVNTMKGAVIMIGAAPEQTFFRSEVMFRNAATSMEIRK</sequence>
<keyword evidence="2" id="KW-1185">Reference proteome</keyword>
<accession>A1BGW4</accession>
<dbReference type="EMBL" id="CP000492">
    <property type="protein sequence ID" value="ABL65641.1"/>
    <property type="molecule type" value="Genomic_DNA"/>
</dbReference>
<protein>
    <submittedName>
        <fullName evidence="1">Uncharacterized protein</fullName>
    </submittedName>
</protein>
<dbReference type="Gene3D" id="3.40.1000.10">
    <property type="entry name" value="Mog1/PsbP, alpha/beta/alpha sandwich"/>
    <property type="match status" value="1"/>
</dbReference>
<evidence type="ECO:0000313" key="1">
    <source>
        <dbReference type="EMBL" id="ABL65641.1"/>
    </source>
</evidence>
<reference evidence="1 2" key="1">
    <citation type="submission" date="2006-12" db="EMBL/GenBank/DDBJ databases">
        <title>Complete sequence of Chlorobium phaeobacteroides DSM 266.</title>
        <authorList>
            <consortium name="US DOE Joint Genome Institute"/>
            <person name="Copeland A."/>
            <person name="Lucas S."/>
            <person name="Lapidus A."/>
            <person name="Barry K."/>
            <person name="Detter J.C."/>
            <person name="Glavina del Rio T."/>
            <person name="Hammon N."/>
            <person name="Israni S."/>
            <person name="Pitluck S."/>
            <person name="Goltsman E."/>
            <person name="Schmutz J."/>
            <person name="Larimer F."/>
            <person name="Land M."/>
            <person name="Hauser L."/>
            <person name="Mikhailova N."/>
            <person name="Li T."/>
            <person name="Overmann J."/>
            <person name="Bryant D.A."/>
            <person name="Richardson P."/>
        </authorList>
    </citation>
    <scope>NUCLEOTIDE SEQUENCE [LARGE SCALE GENOMIC DNA]</scope>
    <source>
        <strain evidence="1 2">DSM 266</strain>
    </source>
</reference>
<dbReference type="AlphaFoldDB" id="A1BGW4"/>